<protein>
    <submittedName>
        <fullName evidence="15">Outer membrane receptor proteins, mostly Fe transport</fullName>
    </submittedName>
</protein>
<dbReference type="Pfam" id="PF07715">
    <property type="entry name" value="Plug"/>
    <property type="match status" value="1"/>
</dbReference>
<dbReference type="GO" id="GO:0044718">
    <property type="term" value="P:siderophore transmembrane transport"/>
    <property type="evidence" value="ECO:0007669"/>
    <property type="project" value="TreeGrafter"/>
</dbReference>
<dbReference type="Proteomes" id="UP000198836">
    <property type="component" value="Unassembled WGS sequence"/>
</dbReference>
<sequence length="969" mass="105508">MSRIFTQIFYVFLFVFAGNMAARAQGITVSGTVKDKQTKEGLAGVSLTIKGQSGGTASTANGTFSFSTTAKLPFTLVASYVGYGTVEQQITGSTSGINLEMETAIVLGGDVVVSASRTPERILESPVSIERMSAATIREIAAPSFYDALNNMKGVESSMQSLTFKSINTRGFNSNGNTRFNQYIDGMDNQAPGLNFSVGNIVGITELDVDNVELLPGASSALYGAGGISGTLLMTSKDPFKYPGASFQYKTGVNHVNDNNSTVQPFNQLDVRMAKSWNNKFGVKAAFSFLQAKDWFGNNYSNFDRIARTAKAGDRNSDTNYDGINVYGDEVSQNMRNVALSVQNATISGINAGSGGLIPNIKAAMDGAFGATIPNAAQQAGFLAGLPAALRPAVQNYLPFYVGLKANLIPDQNVSRTGYNEENLVDYGTKSLKASGALYYNISNTVQAVAQANWGTGTSVYTGSDRYSLRNFNIGQYKLEIKGEDFFVKAYTTQERSGDSYISSILGSYINELSKPSTTWFPQYIGNYVGARAAGQSDAAAHALARTAANQGRFEPGSPQFNQAKDKIMNTTISASDPSKGIYGAKFDDKSNLYHYEGMYNFTNLFDNVVEFQVGASYRLYDLNSAGTIFNDLINSIDIKEYGAFGQIGKKFFNDKVKFTFAGRYDKSQNFEGRFTPRVTGVFTVAKNNNIRVSYQTGYRNPTTQNQYIDLSVGGGSQRLIGGLPEIIFDKYHLDTNKPYTDVSYRAFLASAAATGTPNPALLQQYNFDAKGVRPESVQSYELGYKGLILPNLLIDAYGYYNIYKDFITAVDVYQNVNGSFVKFGVPVNAEGEVTSYGAALGLDYLVGKWNMSGNVSYNQIGDLPVNYINDFNTPKIRYNLGLGNKEIIKNFGFNVAYRWQDQFYWNSSFASGQVPAYSSLDAQVSLRIPSVQSVVKLGGSNVLNKYYITSYGNPMAGAIYYVGLTFNP</sequence>
<dbReference type="InterPro" id="IPR037066">
    <property type="entry name" value="Plug_dom_sf"/>
</dbReference>
<dbReference type="InterPro" id="IPR039426">
    <property type="entry name" value="TonB-dep_rcpt-like"/>
</dbReference>
<evidence type="ECO:0000256" key="12">
    <source>
        <dbReference type="SAM" id="SignalP"/>
    </source>
</evidence>
<dbReference type="AlphaFoldDB" id="A0A1I0T777"/>
<evidence type="ECO:0000256" key="2">
    <source>
        <dbReference type="ARBA" id="ARBA00022448"/>
    </source>
</evidence>
<dbReference type="SUPFAM" id="SSF56935">
    <property type="entry name" value="Porins"/>
    <property type="match status" value="1"/>
</dbReference>
<dbReference type="InterPro" id="IPR012910">
    <property type="entry name" value="Plug_dom"/>
</dbReference>
<dbReference type="PROSITE" id="PS52016">
    <property type="entry name" value="TONB_DEPENDENT_REC_3"/>
    <property type="match status" value="1"/>
</dbReference>
<dbReference type="RefSeq" id="WP_090982531.1">
    <property type="nucleotide sequence ID" value="NZ_FOJM01000006.1"/>
</dbReference>
<evidence type="ECO:0000256" key="9">
    <source>
        <dbReference type="ARBA" id="ARBA00023237"/>
    </source>
</evidence>
<proteinExistence type="inferred from homology"/>
<dbReference type="InterPro" id="IPR036942">
    <property type="entry name" value="Beta-barrel_TonB_sf"/>
</dbReference>
<dbReference type="Gene3D" id="2.170.130.10">
    <property type="entry name" value="TonB-dependent receptor, plug domain"/>
    <property type="match status" value="1"/>
</dbReference>
<keyword evidence="16" id="KW-1185">Reference proteome</keyword>
<evidence type="ECO:0000313" key="16">
    <source>
        <dbReference type="Proteomes" id="UP000198836"/>
    </source>
</evidence>
<comment type="similarity">
    <text evidence="10 11">Belongs to the TonB-dependent receptor family.</text>
</comment>
<dbReference type="Pfam" id="PF00593">
    <property type="entry name" value="TonB_dep_Rec_b-barrel"/>
    <property type="match status" value="1"/>
</dbReference>
<evidence type="ECO:0000256" key="6">
    <source>
        <dbReference type="ARBA" id="ARBA00023077"/>
    </source>
</evidence>
<dbReference type="Gene3D" id="2.40.170.20">
    <property type="entry name" value="TonB-dependent receptor, beta-barrel domain"/>
    <property type="match status" value="1"/>
</dbReference>
<keyword evidence="6 11" id="KW-0798">TonB box</keyword>
<evidence type="ECO:0000256" key="3">
    <source>
        <dbReference type="ARBA" id="ARBA00022452"/>
    </source>
</evidence>
<accession>A0A1I0T777</accession>
<dbReference type="Pfam" id="PF13715">
    <property type="entry name" value="CarbopepD_reg_2"/>
    <property type="match status" value="1"/>
</dbReference>
<evidence type="ECO:0000256" key="1">
    <source>
        <dbReference type="ARBA" id="ARBA00004571"/>
    </source>
</evidence>
<dbReference type="OrthoDB" id="1109208at2"/>
<dbReference type="PANTHER" id="PTHR30069">
    <property type="entry name" value="TONB-DEPENDENT OUTER MEMBRANE RECEPTOR"/>
    <property type="match status" value="1"/>
</dbReference>
<evidence type="ECO:0000256" key="8">
    <source>
        <dbReference type="ARBA" id="ARBA00023170"/>
    </source>
</evidence>
<dbReference type="EMBL" id="FOJM01000006">
    <property type="protein sequence ID" value="SFA46876.1"/>
    <property type="molecule type" value="Genomic_DNA"/>
</dbReference>
<dbReference type="GO" id="GO:0009279">
    <property type="term" value="C:cell outer membrane"/>
    <property type="evidence" value="ECO:0007669"/>
    <property type="project" value="UniProtKB-SubCell"/>
</dbReference>
<keyword evidence="8 15" id="KW-0675">Receptor</keyword>
<keyword evidence="7 10" id="KW-0472">Membrane</keyword>
<comment type="subcellular location">
    <subcellularLocation>
        <location evidence="1 10">Cell outer membrane</location>
        <topology evidence="1 10">Multi-pass membrane protein</topology>
    </subcellularLocation>
</comment>
<feature type="domain" description="TonB-dependent receptor plug" evidence="14">
    <location>
        <begin position="123"/>
        <end position="231"/>
    </location>
</feature>
<dbReference type="PANTHER" id="PTHR30069:SF29">
    <property type="entry name" value="HEMOGLOBIN AND HEMOGLOBIN-HAPTOGLOBIN-BINDING PROTEIN 1-RELATED"/>
    <property type="match status" value="1"/>
</dbReference>
<evidence type="ECO:0000256" key="10">
    <source>
        <dbReference type="PROSITE-ProRule" id="PRU01360"/>
    </source>
</evidence>
<name>A0A1I0T777_9SPHI</name>
<keyword evidence="3 10" id="KW-1134">Transmembrane beta strand</keyword>
<dbReference type="SUPFAM" id="SSF49464">
    <property type="entry name" value="Carboxypeptidase regulatory domain-like"/>
    <property type="match status" value="1"/>
</dbReference>
<keyword evidence="9 10" id="KW-0998">Cell outer membrane</keyword>
<keyword evidence="5 12" id="KW-0732">Signal</keyword>
<evidence type="ECO:0000256" key="11">
    <source>
        <dbReference type="RuleBase" id="RU003357"/>
    </source>
</evidence>
<dbReference type="InterPro" id="IPR000531">
    <property type="entry name" value="Beta-barrel_TonB"/>
</dbReference>
<dbReference type="InterPro" id="IPR008969">
    <property type="entry name" value="CarboxyPept-like_regulatory"/>
</dbReference>
<evidence type="ECO:0000259" key="14">
    <source>
        <dbReference type="Pfam" id="PF07715"/>
    </source>
</evidence>
<evidence type="ECO:0000256" key="5">
    <source>
        <dbReference type="ARBA" id="ARBA00022729"/>
    </source>
</evidence>
<dbReference type="GO" id="GO:0015344">
    <property type="term" value="F:siderophore uptake transmembrane transporter activity"/>
    <property type="evidence" value="ECO:0007669"/>
    <property type="project" value="TreeGrafter"/>
</dbReference>
<gene>
    <name evidence="15" type="ORF">SAMN04488511_10688</name>
</gene>
<organism evidence="15 16">
    <name type="scientific">Pedobacter suwonensis</name>
    <dbReference type="NCBI Taxonomy" id="332999"/>
    <lineage>
        <taxon>Bacteria</taxon>
        <taxon>Pseudomonadati</taxon>
        <taxon>Bacteroidota</taxon>
        <taxon>Sphingobacteriia</taxon>
        <taxon>Sphingobacteriales</taxon>
        <taxon>Sphingobacteriaceae</taxon>
        <taxon>Pedobacter</taxon>
    </lineage>
</organism>
<feature type="chain" id="PRO_5011744060" evidence="12">
    <location>
        <begin position="25"/>
        <end position="969"/>
    </location>
</feature>
<dbReference type="Gene3D" id="2.60.40.1120">
    <property type="entry name" value="Carboxypeptidase-like, regulatory domain"/>
    <property type="match status" value="1"/>
</dbReference>
<feature type="domain" description="TonB-dependent receptor-like beta-barrel" evidence="13">
    <location>
        <begin position="575"/>
        <end position="942"/>
    </location>
</feature>
<evidence type="ECO:0000259" key="13">
    <source>
        <dbReference type="Pfam" id="PF00593"/>
    </source>
</evidence>
<evidence type="ECO:0000256" key="4">
    <source>
        <dbReference type="ARBA" id="ARBA00022692"/>
    </source>
</evidence>
<keyword evidence="4 10" id="KW-0812">Transmembrane</keyword>
<dbReference type="STRING" id="332999.SAMN04488511_10688"/>
<evidence type="ECO:0000256" key="7">
    <source>
        <dbReference type="ARBA" id="ARBA00023136"/>
    </source>
</evidence>
<keyword evidence="2 10" id="KW-0813">Transport</keyword>
<feature type="signal peptide" evidence="12">
    <location>
        <begin position="1"/>
        <end position="24"/>
    </location>
</feature>
<reference evidence="16" key="1">
    <citation type="submission" date="2016-10" db="EMBL/GenBank/DDBJ databases">
        <authorList>
            <person name="Varghese N."/>
            <person name="Submissions S."/>
        </authorList>
    </citation>
    <scope>NUCLEOTIDE SEQUENCE [LARGE SCALE GENOMIC DNA]</scope>
    <source>
        <strain evidence="16">DSM 18130</strain>
    </source>
</reference>
<evidence type="ECO:0000313" key="15">
    <source>
        <dbReference type="EMBL" id="SFA46876.1"/>
    </source>
</evidence>